<dbReference type="RefSeq" id="WP_011040741.1">
    <property type="nucleotide sequence ID" value="NZ_CP099450.1"/>
</dbReference>
<dbReference type="InterPro" id="IPR052754">
    <property type="entry name" value="NTPase_KAP_P-loop"/>
</dbReference>
<gene>
    <name evidence="3" type="ORF">OWO78_13640</name>
</gene>
<evidence type="ECO:0000313" key="4">
    <source>
        <dbReference type="Proteomes" id="UP001174229"/>
    </source>
</evidence>
<dbReference type="PANTHER" id="PTHR22674:SF6">
    <property type="entry name" value="NTPASE KAP FAMILY P-LOOP DOMAIN-CONTAINING PROTEIN 1"/>
    <property type="match status" value="1"/>
</dbReference>
<name>A0AAP5FZ85_9BACI</name>
<dbReference type="Proteomes" id="UP001174229">
    <property type="component" value="Unassembled WGS sequence"/>
</dbReference>
<keyword evidence="1" id="KW-0472">Membrane</keyword>
<keyword evidence="1" id="KW-1133">Transmembrane helix</keyword>
<evidence type="ECO:0000256" key="1">
    <source>
        <dbReference type="SAM" id="Phobius"/>
    </source>
</evidence>
<feature type="transmembrane region" description="Helical" evidence="1">
    <location>
        <begin position="104"/>
        <end position="128"/>
    </location>
</feature>
<feature type="transmembrane region" description="Helical" evidence="1">
    <location>
        <begin position="37"/>
        <end position="55"/>
    </location>
</feature>
<feature type="transmembrane region" description="Helical" evidence="1">
    <location>
        <begin position="7"/>
        <end position="25"/>
    </location>
</feature>
<dbReference type="PANTHER" id="PTHR22674">
    <property type="entry name" value="NTPASE, KAP FAMILY P-LOOP DOMAIN-CONTAINING 1"/>
    <property type="match status" value="1"/>
</dbReference>
<feature type="domain" description="KAP NTPase" evidence="2">
    <location>
        <begin position="164"/>
        <end position="458"/>
    </location>
</feature>
<protein>
    <submittedName>
        <fullName evidence="3">P-loop NTPase fold protein</fullName>
    </submittedName>
</protein>
<sequence length="736" mass="86299">MKKFFGVAIGSIFIYFILSICRLNLATLNNLFVNNMMQLFFIAIFAYVLFLVSYINIKVELEGSYYRGDEYLPKRYLIQLVFWIGVVLNYLTPPLHQMNFQGNLLSVLFDIAFCYSSISIGVFILYALNKRRIHPKMEEQKKDSNAYFYSDNPVINNKDDRLHREKFVDHVISSLNKINGENLTIGFYGKWGTGKTSIFKMIKEKIEDGNNKDEYLIFEFKPWYFGKEDHEIIVEFLEQLLSEIRKSNGFDPKIEKNIIKYSNALSSISLRLPGITINLKETHSLIEELFGKKSQSIKDIKEAIEKSLETSNKKIVVFIDDIDRLNKEEIQTIFRLVRLICDFPNITYIVALDEEIVASALAELHGKDENGDAKKIGRDYLEKFIQIPLYIPETDVYSLNEMLWAGVREILEENDLMGKSEFLRIEKSSMHRLIDLQKFEFSPRNINRYLNILKFMVPLLKDETYIDDLLYLLFIKVSAPGLYEIIRVSSSELLGNNSTNTLVRGGIDTKYSGYEMIINSLFPDFGTKDDKDSRKYYAIERKNRICSEDYFKRYFMYDVPESEKVLSKFFEELKFQRLEELSGQFEILLSLYSVEKVFAIVEYNVDRFNEIQYTNVIEILQGLLIKERGEKNSYHEEYVRLIVVLSIYLRDSEKNPIFNRDLDIWLLPRINKILTGYISGINEVSKINQVSVTEVQYLIDNLNKAIRKYMVVRSSKDIFNKYSFKDNGEFFYCGIK</sequence>
<dbReference type="Pfam" id="PF07693">
    <property type="entry name" value="KAP_NTPase"/>
    <property type="match status" value="1"/>
</dbReference>
<dbReference type="AlphaFoldDB" id="A0AAP5FZ85"/>
<comment type="caution">
    <text evidence="3">The sequence shown here is derived from an EMBL/GenBank/DDBJ whole genome shotgun (WGS) entry which is preliminary data.</text>
</comment>
<feature type="transmembrane region" description="Helical" evidence="1">
    <location>
        <begin position="76"/>
        <end position="92"/>
    </location>
</feature>
<organism evidence="3 4">
    <name type="scientific">Bacillus pacificus</name>
    <dbReference type="NCBI Taxonomy" id="2026187"/>
    <lineage>
        <taxon>Bacteria</taxon>
        <taxon>Bacillati</taxon>
        <taxon>Bacillota</taxon>
        <taxon>Bacilli</taxon>
        <taxon>Bacillales</taxon>
        <taxon>Bacillaceae</taxon>
        <taxon>Bacillus</taxon>
        <taxon>Bacillus cereus group</taxon>
    </lineage>
</organism>
<reference evidence="3" key="1">
    <citation type="submission" date="2022-11" db="EMBL/GenBank/DDBJ databases">
        <title>WGS-based characterization of Bacillus cereus isolated from food &amp; feed additives.</title>
        <authorList>
            <person name="Bogaerts B."/>
            <person name="Fraiture M.-A."/>
            <person name="Roosens N.H.C."/>
            <person name="De Keersmaecker S.C.J."/>
            <person name="Vanneste K."/>
        </authorList>
    </citation>
    <scope>NUCLEOTIDE SEQUENCE</scope>
    <source>
        <strain evidence="3">74.2</strain>
    </source>
</reference>
<keyword evidence="1" id="KW-0812">Transmembrane</keyword>
<dbReference type="InterPro" id="IPR011646">
    <property type="entry name" value="KAP_P-loop"/>
</dbReference>
<evidence type="ECO:0000259" key="2">
    <source>
        <dbReference type="Pfam" id="PF07693"/>
    </source>
</evidence>
<evidence type="ECO:0000313" key="3">
    <source>
        <dbReference type="EMBL" id="MDK7392469.1"/>
    </source>
</evidence>
<dbReference type="InterPro" id="IPR027417">
    <property type="entry name" value="P-loop_NTPase"/>
</dbReference>
<dbReference type="Gene3D" id="3.40.50.300">
    <property type="entry name" value="P-loop containing nucleotide triphosphate hydrolases"/>
    <property type="match status" value="1"/>
</dbReference>
<proteinExistence type="predicted"/>
<dbReference type="EMBL" id="JAPNPE010000005">
    <property type="protein sequence ID" value="MDK7392469.1"/>
    <property type="molecule type" value="Genomic_DNA"/>
</dbReference>
<dbReference type="SUPFAM" id="SSF52540">
    <property type="entry name" value="P-loop containing nucleoside triphosphate hydrolases"/>
    <property type="match status" value="1"/>
</dbReference>
<accession>A0AAP5FZ85</accession>